<keyword evidence="1" id="KW-0812">Transmembrane</keyword>
<feature type="transmembrane region" description="Helical" evidence="1">
    <location>
        <begin position="6"/>
        <end position="33"/>
    </location>
</feature>
<keyword evidence="1" id="KW-1133">Transmembrane helix</keyword>
<accession>A0A1M5VDG0</accession>
<protein>
    <submittedName>
        <fullName evidence="2">Uncharacterized protein</fullName>
    </submittedName>
</protein>
<organism evidence="2 3">
    <name type="scientific">Sporobacter termitidis DSM 10068</name>
    <dbReference type="NCBI Taxonomy" id="1123282"/>
    <lineage>
        <taxon>Bacteria</taxon>
        <taxon>Bacillati</taxon>
        <taxon>Bacillota</taxon>
        <taxon>Clostridia</taxon>
        <taxon>Eubacteriales</taxon>
        <taxon>Oscillospiraceae</taxon>
        <taxon>Sporobacter</taxon>
    </lineage>
</organism>
<evidence type="ECO:0000256" key="1">
    <source>
        <dbReference type="SAM" id="Phobius"/>
    </source>
</evidence>
<evidence type="ECO:0000313" key="2">
    <source>
        <dbReference type="EMBL" id="SHH73260.1"/>
    </source>
</evidence>
<reference evidence="2 3" key="1">
    <citation type="submission" date="2016-11" db="EMBL/GenBank/DDBJ databases">
        <authorList>
            <person name="Jaros S."/>
            <person name="Januszkiewicz K."/>
            <person name="Wedrychowicz H."/>
        </authorList>
    </citation>
    <scope>NUCLEOTIDE SEQUENCE [LARGE SCALE GENOMIC DNA]</scope>
    <source>
        <strain evidence="2 3">DSM 10068</strain>
    </source>
</reference>
<keyword evidence="3" id="KW-1185">Reference proteome</keyword>
<proteinExistence type="predicted"/>
<dbReference type="Proteomes" id="UP000183995">
    <property type="component" value="Unassembled WGS sequence"/>
</dbReference>
<name>A0A1M5VDG0_9FIRM</name>
<dbReference type="EMBL" id="FQXV01000002">
    <property type="protein sequence ID" value="SHH73260.1"/>
    <property type="molecule type" value="Genomic_DNA"/>
</dbReference>
<gene>
    <name evidence="2" type="ORF">SAMN02745823_00774</name>
</gene>
<sequence>MVSASYLAGFAFLLPLLEIGLMVCGIIALIYAIKALQIYIKKNRF</sequence>
<evidence type="ECO:0000313" key="3">
    <source>
        <dbReference type="Proteomes" id="UP000183995"/>
    </source>
</evidence>
<dbReference type="AlphaFoldDB" id="A0A1M5VDG0"/>
<dbReference type="STRING" id="1123282.SAMN02745823_00774"/>
<keyword evidence="1" id="KW-0472">Membrane</keyword>